<reference evidence="18" key="1">
    <citation type="journal article" date="2020" name="mSystems">
        <title>Genome- and Community-Level Interaction Insights into Carbon Utilization and Element Cycling Functions of Hydrothermarchaeota in Hydrothermal Sediment.</title>
        <authorList>
            <person name="Zhou Z."/>
            <person name="Liu Y."/>
            <person name="Xu W."/>
            <person name="Pan J."/>
            <person name="Luo Z.H."/>
            <person name="Li M."/>
        </authorList>
    </citation>
    <scope>NUCLEOTIDE SEQUENCE [LARGE SCALE GENOMIC DNA]</scope>
    <source>
        <strain evidence="18">SpSt-605</strain>
    </source>
</reference>
<dbReference type="GO" id="GO:0071266">
    <property type="term" value="P:'de novo' L-methionine biosynthetic process"/>
    <property type="evidence" value="ECO:0007669"/>
    <property type="project" value="UniProtKB-UniRule"/>
</dbReference>
<dbReference type="PIRSF" id="PIRSF000148">
    <property type="entry name" value="ASA_dh"/>
    <property type="match status" value="1"/>
</dbReference>
<name>A0A832LWZ9_9BACT</name>
<comment type="function">
    <text evidence="15">Catalyzes the NADPH-dependent formation of L-aspartate-semialdehyde (L-ASA) by the reductive dephosphorylation of L-aspartyl-4-phosphate.</text>
</comment>
<dbReference type="GO" id="GO:0009097">
    <property type="term" value="P:isoleucine biosynthetic process"/>
    <property type="evidence" value="ECO:0007669"/>
    <property type="project" value="UniProtKB-UniRule"/>
</dbReference>
<evidence type="ECO:0000256" key="1">
    <source>
        <dbReference type="ARBA" id="ARBA00005021"/>
    </source>
</evidence>
<feature type="binding site" evidence="15">
    <location>
        <begin position="12"/>
        <end position="15"/>
    </location>
    <ligand>
        <name>NADP(+)</name>
        <dbReference type="ChEBI" id="CHEBI:58349"/>
    </ligand>
</feature>
<comment type="catalytic activity">
    <reaction evidence="14 15">
        <text>L-aspartate 4-semialdehyde + phosphate + NADP(+) = 4-phospho-L-aspartate + NADPH + H(+)</text>
        <dbReference type="Rhea" id="RHEA:24284"/>
        <dbReference type="ChEBI" id="CHEBI:15378"/>
        <dbReference type="ChEBI" id="CHEBI:43474"/>
        <dbReference type="ChEBI" id="CHEBI:57535"/>
        <dbReference type="ChEBI" id="CHEBI:57783"/>
        <dbReference type="ChEBI" id="CHEBI:58349"/>
        <dbReference type="ChEBI" id="CHEBI:537519"/>
        <dbReference type="EC" id="1.2.1.11"/>
    </reaction>
</comment>
<feature type="binding site" evidence="15">
    <location>
        <begin position="162"/>
        <end position="163"/>
    </location>
    <ligand>
        <name>NADP(+)</name>
        <dbReference type="ChEBI" id="CHEBI:58349"/>
    </ligand>
</feature>
<evidence type="ECO:0000256" key="7">
    <source>
        <dbReference type="ARBA" id="ARBA00022605"/>
    </source>
</evidence>
<dbReference type="HAMAP" id="MF_02121">
    <property type="entry name" value="ASADH"/>
    <property type="match status" value="1"/>
</dbReference>
<evidence type="ECO:0000256" key="11">
    <source>
        <dbReference type="ARBA" id="ARBA00023002"/>
    </source>
</evidence>
<dbReference type="Gene3D" id="3.30.360.10">
    <property type="entry name" value="Dihydrodipicolinate Reductase, domain 2"/>
    <property type="match status" value="1"/>
</dbReference>
<dbReference type="InterPro" id="IPR012080">
    <property type="entry name" value="Asp_semialdehyde_DH"/>
</dbReference>
<dbReference type="SMART" id="SM00859">
    <property type="entry name" value="Semialdhyde_dh"/>
    <property type="match status" value="1"/>
</dbReference>
<comment type="pathway">
    <text evidence="2 15">Amino-acid biosynthesis; L-lysine biosynthesis via DAP pathway; (S)-tetrahydrodipicolinate from L-aspartate: step 2/4.</text>
</comment>
<dbReference type="InterPro" id="IPR005986">
    <property type="entry name" value="Asp_semialdehyde_DH_beta"/>
</dbReference>
<dbReference type="PANTHER" id="PTHR46278:SF2">
    <property type="entry name" value="ASPARTATE-SEMIALDEHYDE DEHYDROGENASE"/>
    <property type="match status" value="1"/>
</dbReference>
<dbReference type="InterPro" id="IPR036291">
    <property type="entry name" value="NAD(P)-bd_dom_sf"/>
</dbReference>
<evidence type="ECO:0000256" key="6">
    <source>
        <dbReference type="ARBA" id="ARBA00013120"/>
    </source>
</evidence>
<sequence>MREYVVAVVGATGAVGRMMVSVLEERNFPVKELRLFASPKSKGIKIPFKGEEISVEVLEDTKSFKGIDIALFSAGGSRSLEYAPLFARDGAVVIDNSSAWRMDPEVPLVVPEVNPQAIAQFKNKGIIANPNCSTIQMVVALKPIHDVAKIKRVVVATYQSVSGAGQKAIDELMSQVKAWCSGDLMPPPKNLPQTIAFNCIPHIDVFLPNRYTKEEMKMVEETKKIMEDPNIKVTATTVRVPVFYGHAEAVNIEMEKKLSPEEAMEILRRAKGVVVLDDPENKLYPLQINVAGRDEVFVGRIREDFSVEAGLNMWIVADNLRKGAATNAVQIAELLIERYL</sequence>
<keyword evidence="12 15" id="KW-0457">Lysine biosynthesis</keyword>
<dbReference type="NCBIfam" id="TIGR01296">
    <property type="entry name" value="asd_B"/>
    <property type="match status" value="1"/>
</dbReference>
<evidence type="ECO:0000256" key="5">
    <source>
        <dbReference type="ARBA" id="ARBA00011738"/>
    </source>
</evidence>
<comment type="caution">
    <text evidence="18">The sequence shown here is derived from an EMBL/GenBank/DDBJ whole genome shotgun (WGS) entry which is preliminary data.</text>
</comment>
<organism evidence="18">
    <name type="scientific">Caldimicrobium thiodismutans</name>
    <dbReference type="NCBI Taxonomy" id="1653476"/>
    <lineage>
        <taxon>Bacteria</taxon>
        <taxon>Pseudomonadati</taxon>
        <taxon>Thermodesulfobacteriota</taxon>
        <taxon>Thermodesulfobacteria</taxon>
        <taxon>Thermodesulfobacteriales</taxon>
        <taxon>Thermodesulfobacteriaceae</taxon>
        <taxon>Caldimicrobium</taxon>
    </lineage>
</organism>
<feature type="domain" description="Semialdehyde dehydrogenase NAD-binding" evidence="17">
    <location>
        <begin position="5"/>
        <end position="121"/>
    </location>
</feature>
<dbReference type="GO" id="GO:0019877">
    <property type="term" value="P:diaminopimelate biosynthetic process"/>
    <property type="evidence" value="ECO:0007669"/>
    <property type="project" value="UniProtKB-UniRule"/>
</dbReference>
<dbReference type="GO" id="GO:0051287">
    <property type="term" value="F:NAD binding"/>
    <property type="evidence" value="ECO:0007669"/>
    <property type="project" value="InterPro"/>
</dbReference>
<dbReference type="PANTHER" id="PTHR46278">
    <property type="entry name" value="DEHYDROGENASE, PUTATIVE-RELATED"/>
    <property type="match status" value="1"/>
</dbReference>
<proteinExistence type="inferred from homology"/>
<comment type="caution">
    <text evidence="15">Lacks conserved residue(s) required for the propagation of feature annotation.</text>
</comment>
<protein>
    <recommendedName>
        <fullName evidence="6 15">Aspartate-semialdehyde dehydrogenase</fullName>
        <shortName evidence="15">ASA dehydrogenase</shortName>
        <shortName evidence="15">ASADH</shortName>
        <ecNumber evidence="6 15">1.2.1.11</ecNumber>
    </recommendedName>
    <alternativeName>
        <fullName evidence="15">Aspartate-beta-semialdehyde dehydrogenase</fullName>
    </alternativeName>
</protein>
<dbReference type="SUPFAM" id="SSF51735">
    <property type="entry name" value="NAD(P)-binding Rossmann-fold domains"/>
    <property type="match status" value="1"/>
</dbReference>
<evidence type="ECO:0000256" key="10">
    <source>
        <dbReference type="ARBA" id="ARBA00022915"/>
    </source>
</evidence>
<dbReference type="UniPathway" id="UPA00051">
    <property type="reaction ID" value="UER00464"/>
</dbReference>
<evidence type="ECO:0000256" key="16">
    <source>
        <dbReference type="PIRSR" id="PIRSR000148-1"/>
    </source>
</evidence>
<evidence type="ECO:0000256" key="12">
    <source>
        <dbReference type="ARBA" id="ARBA00023154"/>
    </source>
</evidence>
<evidence type="ECO:0000256" key="9">
    <source>
        <dbReference type="ARBA" id="ARBA00022857"/>
    </source>
</evidence>
<dbReference type="SUPFAM" id="SSF55347">
    <property type="entry name" value="Glyceraldehyde-3-phosphate dehydrogenase-like, C-terminal domain"/>
    <property type="match status" value="1"/>
</dbReference>
<feature type="binding site" evidence="15">
    <location>
        <begin position="40"/>
        <end position="41"/>
    </location>
    <ligand>
        <name>NADP(+)</name>
        <dbReference type="ChEBI" id="CHEBI:58349"/>
    </ligand>
</feature>
<evidence type="ECO:0000256" key="14">
    <source>
        <dbReference type="ARBA" id="ARBA00047891"/>
    </source>
</evidence>
<dbReference type="AlphaFoldDB" id="A0A832LWZ9"/>
<evidence type="ECO:0000256" key="13">
    <source>
        <dbReference type="ARBA" id="ARBA00023167"/>
    </source>
</evidence>
<dbReference type="GO" id="GO:0050661">
    <property type="term" value="F:NADP binding"/>
    <property type="evidence" value="ECO:0007669"/>
    <property type="project" value="UniProtKB-UniRule"/>
</dbReference>
<dbReference type="CDD" id="cd02316">
    <property type="entry name" value="VcASADH2_like_N"/>
    <property type="match status" value="1"/>
</dbReference>
<feature type="binding site" evidence="15">
    <location>
        <position position="101"/>
    </location>
    <ligand>
        <name>phosphate</name>
        <dbReference type="ChEBI" id="CHEBI:43474"/>
    </ligand>
</feature>
<dbReference type="UniPathway" id="UPA00034">
    <property type="reaction ID" value="UER00016"/>
</dbReference>
<dbReference type="Pfam" id="PF02774">
    <property type="entry name" value="Semialdhyde_dhC"/>
    <property type="match status" value="1"/>
</dbReference>
<evidence type="ECO:0000256" key="8">
    <source>
        <dbReference type="ARBA" id="ARBA00022697"/>
    </source>
</evidence>
<keyword evidence="13 15" id="KW-0486">Methionine biosynthesis</keyword>
<keyword evidence="9 15" id="KW-0521">NADP</keyword>
<dbReference type="EC" id="1.2.1.11" evidence="6 15"/>
<dbReference type="GO" id="GO:0046983">
    <property type="term" value="F:protein dimerization activity"/>
    <property type="evidence" value="ECO:0007669"/>
    <property type="project" value="InterPro"/>
</dbReference>
<comment type="similarity">
    <text evidence="4 15">Belongs to the aspartate-semialdehyde dehydrogenase family.</text>
</comment>
<accession>A0A832LWZ9</accession>
<evidence type="ECO:0000256" key="15">
    <source>
        <dbReference type="HAMAP-Rule" id="MF_02121"/>
    </source>
</evidence>
<dbReference type="NCBIfam" id="NF011456">
    <property type="entry name" value="PRK14874.1"/>
    <property type="match status" value="1"/>
</dbReference>
<feature type="binding site" evidence="15">
    <location>
        <position position="319"/>
    </location>
    <ligand>
        <name>NADP(+)</name>
        <dbReference type="ChEBI" id="CHEBI:58349"/>
    </ligand>
</feature>
<dbReference type="GO" id="GO:0009088">
    <property type="term" value="P:threonine biosynthetic process"/>
    <property type="evidence" value="ECO:0007669"/>
    <property type="project" value="UniProtKB-UniRule"/>
</dbReference>
<feature type="binding site" evidence="15">
    <location>
        <position position="159"/>
    </location>
    <ligand>
        <name>substrate</name>
    </ligand>
</feature>
<gene>
    <name evidence="15" type="primary">asd</name>
    <name evidence="18" type="ORF">ENT73_07865</name>
</gene>
<keyword evidence="7 15" id="KW-0028">Amino-acid biosynthesis</keyword>
<dbReference type="InterPro" id="IPR000534">
    <property type="entry name" value="Semialdehyde_DH_NAD-bd"/>
</dbReference>
<evidence type="ECO:0000256" key="4">
    <source>
        <dbReference type="ARBA" id="ARBA00010584"/>
    </source>
</evidence>
<dbReference type="CDD" id="cd18131">
    <property type="entry name" value="ASADH_C_bac_euk_like"/>
    <property type="match status" value="1"/>
</dbReference>
<dbReference type="InterPro" id="IPR012280">
    <property type="entry name" value="Semialdhyde_DH_dimer_dom"/>
</dbReference>
<evidence type="ECO:0000256" key="2">
    <source>
        <dbReference type="ARBA" id="ARBA00005076"/>
    </source>
</evidence>
<comment type="subunit">
    <text evidence="5 15">Homodimer.</text>
</comment>
<comment type="pathway">
    <text evidence="3 15">Amino-acid biosynthesis; L-threonine biosynthesis; L-threonine from L-aspartate: step 2/5.</text>
</comment>
<dbReference type="Pfam" id="PF01118">
    <property type="entry name" value="Semialdhyde_dh"/>
    <property type="match status" value="1"/>
</dbReference>
<keyword evidence="8 15" id="KW-0791">Threonine biosynthesis</keyword>
<dbReference type="UniPathway" id="UPA00050">
    <property type="reaction ID" value="UER00463"/>
</dbReference>
<comment type="pathway">
    <text evidence="1 15">Amino-acid biosynthesis; L-methionine biosynthesis via de novo pathway; L-homoserine from L-aspartate: step 2/3.</text>
</comment>
<evidence type="ECO:0000256" key="3">
    <source>
        <dbReference type="ARBA" id="ARBA00005097"/>
    </source>
</evidence>
<feature type="active site" description="Acyl-thioester intermediate" evidence="15 16">
    <location>
        <position position="132"/>
    </location>
</feature>
<dbReference type="Gene3D" id="3.40.50.720">
    <property type="entry name" value="NAD(P)-binding Rossmann-like Domain"/>
    <property type="match status" value="1"/>
</dbReference>
<dbReference type="EMBL" id="DSZU01000144">
    <property type="protein sequence ID" value="HGV55974.1"/>
    <property type="molecule type" value="Genomic_DNA"/>
</dbReference>
<evidence type="ECO:0000313" key="18">
    <source>
        <dbReference type="EMBL" id="HGV55974.1"/>
    </source>
</evidence>
<keyword evidence="10 15" id="KW-0220">Diaminopimelate biosynthesis</keyword>
<keyword evidence="11 15" id="KW-0560">Oxidoreductase</keyword>
<dbReference type="GO" id="GO:0004073">
    <property type="term" value="F:aspartate-semialdehyde dehydrogenase activity"/>
    <property type="evidence" value="ECO:0007669"/>
    <property type="project" value="UniProtKB-UniRule"/>
</dbReference>
<feature type="active site" description="Proton acceptor" evidence="15 16">
    <location>
        <position position="246"/>
    </location>
</feature>
<feature type="binding site" evidence="15">
    <location>
        <position position="239"/>
    </location>
    <ligand>
        <name>substrate</name>
    </ligand>
</feature>
<dbReference type="GO" id="GO:0009089">
    <property type="term" value="P:lysine biosynthetic process via diaminopimelate"/>
    <property type="evidence" value="ECO:0007669"/>
    <property type="project" value="UniProtKB-UniRule"/>
</dbReference>
<evidence type="ECO:0000259" key="17">
    <source>
        <dbReference type="SMART" id="SM00859"/>
    </source>
</evidence>